<reference evidence="7" key="2">
    <citation type="submission" date="2017-02" db="UniProtKB">
        <authorList>
            <consortium name="WormBaseParasite"/>
        </authorList>
    </citation>
    <scope>IDENTIFICATION</scope>
</reference>
<dbReference type="GO" id="GO:0008270">
    <property type="term" value="F:zinc ion binding"/>
    <property type="evidence" value="ECO:0007669"/>
    <property type="project" value="UniProtKB-KW"/>
</dbReference>
<reference evidence="6" key="1">
    <citation type="submission" date="2012-09" db="EMBL/GenBank/DDBJ databases">
        <authorList>
            <person name="Martin A.A."/>
        </authorList>
    </citation>
    <scope>NUCLEOTIDE SEQUENCE</scope>
</reference>
<sequence>MLRSFVTSVLRSGYQRTPRPVEQLDFLRSRSFSVDSTQRRLAVQFTCGVCGNQRFQGPNIFSRNSYEKGVVIVRCDRCQNHHIIADNLGWFKDFEVYGKRVVCDS</sequence>
<dbReference type="PROSITE" id="PS51501">
    <property type="entry name" value="ZF_DNL"/>
    <property type="match status" value="1"/>
</dbReference>
<evidence type="ECO:0000313" key="7">
    <source>
        <dbReference type="WBParaSite" id="ACAC_0000287701-mRNA-1"/>
    </source>
</evidence>
<dbReference type="InterPro" id="IPR024158">
    <property type="entry name" value="Mt_import_TIM15"/>
</dbReference>
<keyword evidence="1" id="KW-0479">Metal-binding</keyword>
<evidence type="ECO:0000259" key="5">
    <source>
        <dbReference type="PROSITE" id="PS51501"/>
    </source>
</evidence>
<dbReference type="InterPro" id="IPR007853">
    <property type="entry name" value="Znf_DNL-typ"/>
</dbReference>
<evidence type="ECO:0000313" key="6">
    <source>
        <dbReference type="Proteomes" id="UP000035642"/>
    </source>
</evidence>
<protein>
    <submittedName>
        <fullName evidence="7">DNL-type domain-containing protein</fullName>
    </submittedName>
</protein>
<dbReference type="PANTHER" id="PTHR20922:SF13">
    <property type="entry name" value="DNL-TYPE ZINC FINGER PROTEIN"/>
    <property type="match status" value="1"/>
</dbReference>
<proteinExistence type="predicted"/>
<evidence type="ECO:0000256" key="4">
    <source>
        <dbReference type="PROSITE-ProRule" id="PRU00834"/>
    </source>
</evidence>
<keyword evidence="6" id="KW-1185">Reference proteome</keyword>
<dbReference type="Proteomes" id="UP000035642">
    <property type="component" value="Unassembled WGS sequence"/>
</dbReference>
<keyword evidence="3" id="KW-0862">Zinc</keyword>
<dbReference type="WBParaSite" id="ACAC_0000287701-mRNA-1">
    <property type="protein sequence ID" value="ACAC_0000287701-mRNA-1"/>
    <property type="gene ID" value="ACAC_0000287701"/>
</dbReference>
<evidence type="ECO:0000256" key="1">
    <source>
        <dbReference type="ARBA" id="ARBA00022723"/>
    </source>
</evidence>
<accession>A0A0K0CYW7</accession>
<evidence type="ECO:0000256" key="3">
    <source>
        <dbReference type="ARBA" id="ARBA00022833"/>
    </source>
</evidence>
<dbReference type="GO" id="GO:0005739">
    <property type="term" value="C:mitochondrion"/>
    <property type="evidence" value="ECO:0007669"/>
    <property type="project" value="TreeGrafter"/>
</dbReference>
<feature type="domain" description="DNL-type" evidence="5">
    <location>
        <begin position="36"/>
        <end position="105"/>
    </location>
</feature>
<dbReference type="GO" id="GO:0006457">
    <property type="term" value="P:protein folding"/>
    <property type="evidence" value="ECO:0007669"/>
    <property type="project" value="TreeGrafter"/>
</dbReference>
<organism evidence="6 7">
    <name type="scientific">Angiostrongylus cantonensis</name>
    <name type="common">Rat lungworm</name>
    <dbReference type="NCBI Taxonomy" id="6313"/>
    <lineage>
        <taxon>Eukaryota</taxon>
        <taxon>Metazoa</taxon>
        <taxon>Ecdysozoa</taxon>
        <taxon>Nematoda</taxon>
        <taxon>Chromadorea</taxon>
        <taxon>Rhabditida</taxon>
        <taxon>Rhabditina</taxon>
        <taxon>Rhabditomorpha</taxon>
        <taxon>Strongyloidea</taxon>
        <taxon>Metastrongylidae</taxon>
        <taxon>Angiostrongylus</taxon>
    </lineage>
</organism>
<dbReference type="PANTHER" id="PTHR20922">
    <property type="entry name" value="DNL-TYPE ZINC FINGER PROTEIN"/>
    <property type="match status" value="1"/>
</dbReference>
<dbReference type="GO" id="GO:0050821">
    <property type="term" value="P:protein stabilization"/>
    <property type="evidence" value="ECO:0007669"/>
    <property type="project" value="TreeGrafter"/>
</dbReference>
<dbReference type="STRING" id="6313.A0A0K0CYW7"/>
<dbReference type="GO" id="GO:0030150">
    <property type="term" value="P:protein import into mitochondrial matrix"/>
    <property type="evidence" value="ECO:0007669"/>
    <property type="project" value="TreeGrafter"/>
</dbReference>
<dbReference type="AlphaFoldDB" id="A0A0K0CYW7"/>
<evidence type="ECO:0000256" key="2">
    <source>
        <dbReference type="ARBA" id="ARBA00022771"/>
    </source>
</evidence>
<keyword evidence="2 4" id="KW-0863">Zinc-finger</keyword>
<name>A0A0K0CYW7_ANGCA</name>
<dbReference type="Pfam" id="PF05180">
    <property type="entry name" value="zf-DNL"/>
    <property type="match status" value="1"/>
</dbReference>
<dbReference type="GO" id="GO:0051087">
    <property type="term" value="F:protein-folding chaperone binding"/>
    <property type="evidence" value="ECO:0007669"/>
    <property type="project" value="TreeGrafter"/>
</dbReference>